<protein>
    <submittedName>
        <fullName evidence="2">ImmA/IrrE family metallo-endopeptidase</fullName>
    </submittedName>
</protein>
<dbReference type="RefSeq" id="WP_173501676.1">
    <property type="nucleotide sequence ID" value="NZ_JABSOD010000012.1"/>
</dbReference>
<dbReference type="EMBL" id="JABSOD010000012">
    <property type="protein sequence ID" value="NRQ43439.1"/>
    <property type="molecule type" value="Genomic_DNA"/>
</dbReference>
<reference evidence="2 3" key="1">
    <citation type="submission" date="2020-06" db="EMBL/GenBank/DDBJ databases">
        <title>Rheinheimera sp. nov., a marine bacterium isolated from coastal.</title>
        <authorList>
            <person name="Yu Q."/>
            <person name="Qi Y."/>
            <person name="Pu J."/>
        </authorList>
    </citation>
    <scope>NUCLEOTIDE SEQUENCE [LARGE SCALE GENOMIC DNA]</scope>
    <source>
        <strain evidence="2 3">YQF-2</strain>
    </source>
</reference>
<dbReference type="InterPro" id="IPR010359">
    <property type="entry name" value="IrrE_HExxH"/>
</dbReference>
<dbReference type="Pfam" id="PF06114">
    <property type="entry name" value="Peptidase_M78"/>
    <property type="match status" value="1"/>
</dbReference>
<evidence type="ECO:0000259" key="1">
    <source>
        <dbReference type="Pfam" id="PF06114"/>
    </source>
</evidence>
<evidence type="ECO:0000313" key="3">
    <source>
        <dbReference type="Proteomes" id="UP000523161"/>
    </source>
</evidence>
<proteinExistence type="predicted"/>
<feature type="domain" description="IrrE N-terminal-like" evidence="1">
    <location>
        <begin position="72"/>
        <end position="144"/>
    </location>
</feature>
<accession>A0A7Y5EIF3</accession>
<organism evidence="2 3">
    <name type="scientific">Rheinheimera lutimaris</name>
    <dbReference type="NCBI Taxonomy" id="2740584"/>
    <lineage>
        <taxon>Bacteria</taxon>
        <taxon>Pseudomonadati</taxon>
        <taxon>Pseudomonadota</taxon>
        <taxon>Gammaproteobacteria</taxon>
        <taxon>Chromatiales</taxon>
        <taxon>Chromatiaceae</taxon>
        <taxon>Rheinheimera</taxon>
    </lineage>
</organism>
<dbReference type="AlphaFoldDB" id="A0A7Y5EIF3"/>
<evidence type="ECO:0000313" key="2">
    <source>
        <dbReference type="EMBL" id="NRQ43439.1"/>
    </source>
</evidence>
<sequence length="157" mass="18008">MYQLRGQRVAAIPEEVIRTNAIGFCSFLNFKPKKSRKKRYDQNLEELSIYGITLNTVADDEWNEMTYGSISGHFDPTTRTISIPESIYFDACAGDRTALFVVMHEIGHLILGHQAALHYSKTPPTYAEDTEWQADAFAEYALEFLGYETKQLAFEFY</sequence>
<dbReference type="Proteomes" id="UP000523161">
    <property type="component" value="Unassembled WGS sequence"/>
</dbReference>
<comment type="caution">
    <text evidence="2">The sequence shown here is derived from an EMBL/GenBank/DDBJ whole genome shotgun (WGS) entry which is preliminary data.</text>
</comment>
<name>A0A7Y5EIF3_9GAMM</name>
<gene>
    <name evidence="2" type="ORF">HRH59_12865</name>
</gene>
<dbReference type="Gene3D" id="1.10.10.2910">
    <property type="match status" value="1"/>
</dbReference>
<keyword evidence="3" id="KW-1185">Reference proteome</keyword>